<dbReference type="Gene3D" id="1.20.1720.10">
    <property type="entry name" value="Multidrug resistance protein D"/>
    <property type="match status" value="1"/>
</dbReference>
<dbReference type="AlphaFoldDB" id="A0AAW5EK88"/>
<feature type="transmembrane region" description="Helical" evidence="1">
    <location>
        <begin position="36"/>
        <end position="56"/>
    </location>
</feature>
<keyword evidence="1" id="KW-1133">Transmembrane helix</keyword>
<sequence>FKEHSGTASAVLGFIQFALAGLISSVVSALDANTPIILACVMCACVLVANMIYFLGKKNPKGKI</sequence>
<protein>
    <submittedName>
        <fullName evidence="2">Bcr/CflA family drug resistance efflux transporter</fullName>
    </submittedName>
</protein>
<keyword evidence="1" id="KW-0472">Membrane</keyword>
<evidence type="ECO:0000313" key="2">
    <source>
        <dbReference type="EMBL" id="MCH3853524.1"/>
    </source>
</evidence>
<evidence type="ECO:0000313" key="3">
    <source>
        <dbReference type="Proteomes" id="UP001199644"/>
    </source>
</evidence>
<comment type="caution">
    <text evidence="2">The sequence shown here is derived from an EMBL/GenBank/DDBJ whole genome shotgun (WGS) entry which is preliminary data.</text>
</comment>
<accession>A0AAW5EK88</accession>
<name>A0AAW5EK88_CAMJU</name>
<feature type="non-terminal residue" evidence="2">
    <location>
        <position position="1"/>
    </location>
</feature>
<organism evidence="2 3">
    <name type="scientific">Campylobacter jejuni</name>
    <dbReference type="NCBI Taxonomy" id="197"/>
    <lineage>
        <taxon>Bacteria</taxon>
        <taxon>Pseudomonadati</taxon>
        <taxon>Campylobacterota</taxon>
        <taxon>Epsilonproteobacteria</taxon>
        <taxon>Campylobacterales</taxon>
        <taxon>Campylobacteraceae</taxon>
        <taxon>Campylobacter</taxon>
    </lineage>
</organism>
<dbReference type="Proteomes" id="UP001199644">
    <property type="component" value="Unassembled WGS sequence"/>
</dbReference>
<gene>
    <name evidence="2" type="ORF">LZC39_15655</name>
</gene>
<keyword evidence="1" id="KW-0812">Transmembrane</keyword>
<reference evidence="2" key="1">
    <citation type="submission" date="2021-12" db="EMBL/GenBank/DDBJ databases">
        <title>Prevalence of phenicol resistance gene fexA in Campylobacter isolated from poultry supply chain.</title>
        <authorList>
            <person name="Tang B."/>
            <person name="Zheng X."/>
            <person name="Lin J."/>
            <person name="Lin R."/>
            <person name="Yang H."/>
            <person name="Shen Z."/>
            <person name="Xia F."/>
        </authorList>
    </citation>
    <scope>NUCLEOTIDE SEQUENCE</scope>
    <source>
        <strain evidence="2">CJHN2011004</strain>
    </source>
</reference>
<proteinExistence type="predicted"/>
<evidence type="ECO:0000256" key="1">
    <source>
        <dbReference type="SAM" id="Phobius"/>
    </source>
</evidence>
<dbReference type="EMBL" id="JAJUOL010001039">
    <property type="protein sequence ID" value="MCH3853524.1"/>
    <property type="molecule type" value="Genomic_DNA"/>
</dbReference>
<feature type="transmembrane region" description="Helical" evidence="1">
    <location>
        <begin position="7"/>
        <end position="30"/>
    </location>
</feature>